<dbReference type="EMBL" id="JASBWS010000016">
    <property type="protein sequence ID" value="KAJ9112206.1"/>
    <property type="molecule type" value="Genomic_DNA"/>
</dbReference>
<proteinExistence type="predicted"/>
<protein>
    <submittedName>
        <fullName evidence="1">Uncharacterized protein</fullName>
    </submittedName>
</protein>
<evidence type="ECO:0000313" key="2">
    <source>
        <dbReference type="Proteomes" id="UP001230649"/>
    </source>
</evidence>
<dbReference type="Proteomes" id="UP001230649">
    <property type="component" value="Unassembled WGS sequence"/>
</dbReference>
<keyword evidence="2" id="KW-1185">Reference proteome</keyword>
<evidence type="ECO:0000313" key="1">
    <source>
        <dbReference type="EMBL" id="KAJ9112206.1"/>
    </source>
</evidence>
<organism evidence="1 2">
    <name type="scientific">Naganishia adeliensis</name>
    <dbReference type="NCBI Taxonomy" id="92952"/>
    <lineage>
        <taxon>Eukaryota</taxon>
        <taxon>Fungi</taxon>
        <taxon>Dikarya</taxon>
        <taxon>Basidiomycota</taxon>
        <taxon>Agaricomycotina</taxon>
        <taxon>Tremellomycetes</taxon>
        <taxon>Filobasidiales</taxon>
        <taxon>Filobasidiaceae</taxon>
        <taxon>Naganishia</taxon>
    </lineage>
</organism>
<gene>
    <name evidence="1" type="ORF">QFC20_002387</name>
</gene>
<name>A0ACC2WL88_9TREE</name>
<comment type="caution">
    <text evidence="1">The sequence shown here is derived from an EMBL/GenBank/DDBJ whole genome shotgun (WGS) entry which is preliminary data.</text>
</comment>
<accession>A0ACC2WL88</accession>
<sequence>MTSDNWLNELPAHPIFKPISETAPAHPWGPQRKQRMACRGTDLIVAVGEELRITNLTECKEVGSRGKNLGSAGSQQLHYKLSVNPTGKLIAVAGTHLVVVLRLPKPRQHKSLNQDLDCEGGLIAADIYHSENAKIAKIDWHPWGEDGKSLLVLTEDAVLRYVYSLQGLMDPSLTMIYYATREFDVQRDCDEPQQEVSFLSTTAPSRRKGKSSSATPKKRRGFGVPDEEAQNAASFSIGQGLGDWGPMTVYGLMTNGDVWALCPFLPKRCSTSSSYVDALNIFLQYKANQLLAQSPSQTSQSPTDPSTRDIHIHRLTAQRRFADILASQIIAQKASGTTADHDGSGSTYTITLPKTKYLHDGKAVKRQGPFLFKPAPEELKLSAETGTKVEGIASDIVVLPGTAAQPSHDLGGKAKEQPSSGSGIGVVAISWKDGRVDVCLEVAKVEAIWEDEVQEHDVPSFAVYESIDLGLLPELKNAPGHSGSIESRYAVLVNDPPAILRDPFDNTTFFVHHALGVHRISLAPWINGLTAALDADEPEKLDQFWSSGVKSDNTWAVDVLGQNSVTPSRAVTATVVVTDLRIGTTLICMTASRNVVALDLVVPATTDDPLMARTTTDEGTSKPAYVSLLGQQAYTTRPEDFDRVLANMQIKSLIPAGRGTQPLQTISSEDLRAFGNITQKFAAAIKEVRSLSSQVEGRLDLQVQEVARQLKRVQEVIAHTRAVQGKPDRLVRQILPDVDASDNLGYIQQRCKQLVEKQQAMTERLGNAMQNMMDNAHPDISLQEKAWMEDLNDMKREIEGEDESDKSLKARVSSVKTELQSLAAKTTQDAQASDKPLSKEVGTSQLAKIESSLRQEHVSIDSMVAQLKTLSRQLGSMQVDDN</sequence>
<reference evidence="1" key="1">
    <citation type="submission" date="2023-04" db="EMBL/GenBank/DDBJ databases">
        <title>Draft Genome sequencing of Naganishia species isolated from polar environments using Oxford Nanopore Technology.</title>
        <authorList>
            <person name="Leo P."/>
            <person name="Venkateswaran K."/>
        </authorList>
    </citation>
    <scope>NUCLEOTIDE SEQUENCE</scope>
    <source>
        <strain evidence="1">MNA-CCFEE 5262</strain>
    </source>
</reference>